<dbReference type="EMBL" id="HBEM01022693">
    <property type="protein sequence ID" value="CAD8456540.1"/>
    <property type="molecule type" value="Transcribed_RNA"/>
</dbReference>
<organism evidence="2">
    <name type="scientific">Amorphochlora amoebiformis</name>
    <dbReference type="NCBI Taxonomy" id="1561963"/>
    <lineage>
        <taxon>Eukaryota</taxon>
        <taxon>Sar</taxon>
        <taxon>Rhizaria</taxon>
        <taxon>Cercozoa</taxon>
        <taxon>Chlorarachniophyceae</taxon>
        <taxon>Amorphochlora</taxon>
    </lineage>
</organism>
<feature type="region of interest" description="Disordered" evidence="1">
    <location>
        <begin position="1"/>
        <end position="61"/>
    </location>
</feature>
<accession>A0A7S0H575</accession>
<feature type="compositionally biased region" description="Acidic residues" evidence="1">
    <location>
        <begin position="34"/>
        <end position="44"/>
    </location>
</feature>
<evidence type="ECO:0000313" key="2">
    <source>
        <dbReference type="EMBL" id="CAD8456540.1"/>
    </source>
</evidence>
<protein>
    <submittedName>
        <fullName evidence="2">Uncharacterized protein</fullName>
    </submittedName>
</protein>
<reference evidence="2" key="1">
    <citation type="submission" date="2021-01" db="EMBL/GenBank/DDBJ databases">
        <authorList>
            <person name="Corre E."/>
            <person name="Pelletier E."/>
            <person name="Niang G."/>
            <person name="Scheremetjew M."/>
            <person name="Finn R."/>
            <person name="Kale V."/>
            <person name="Holt S."/>
            <person name="Cochrane G."/>
            <person name="Meng A."/>
            <person name="Brown T."/>
            <person name="Cohen L."/>
        </authorList>
    </citation>
    <scope>NUCLEOTIDE SEQUENCE</scope>
    <source>
        <strain evidence="2">CCMP2058</strain>
    </source>
</reference>
<proteinExistence type="predicted"/>
<name>A0A7S0H575_9EUKA</name>
<feature type="compositionally biased region" description="Basic and acidic residues" evidence="1">
    <location>
        <begin position="144"/>
        <end position="155"/>
    </location>
</feature>
<sequence>MNTLSSASAKEKPTLLRAMGSSLQSGCSNGRERDDDESDDEPEEAPTFCEDMPMPEKTTSQRDVCVISISKPQNLRSVLKKSKATPSTVDMATLVKKEEAKTNSTLESIDGDRPNTKKVVSFSMQGDGAGSVVSDATHSTTGPSDRKPKPKPKPEKSKRKSTALGRALAGH</sequence>
<feature type="region of interest" description="Disordered" evidence="1">
    <location>
        <begin position="97"/>
        <end position="171"/>
    </location>
</feature>
<dbReference type="AlphaFoldDB" id="A0A7S0H575"/>
<evidence type="ECO:0000256" key="1">
    <source>
        <dbReference type="SAM" id="MobiDB-lite"/>
    </source>
</evidence>
<gene>
    <name evidence="2" type="ORF">LAMO00422_LOCUS15487</name>
</gene>